<comment type="similarity">
    <text evidence="8">Belongs to the glutamate 5-kinase family.</text>
</comment>
<dbReference type="InterPro" id="IPR001048">
    <property type="entry name" value="Asp/Glu/Uridylate_kinase"/>
</dbReference>
<dbReference type="NCBIfam" id="TIGR01027">
    <property type="entry name" value="proB"/>
    <property type="match status" value="1"/>
</dbReference>
<dbReference type="PROSITE" id="PS50890">
    <property type="entry name" value="PUA"/>
    <property type="match status" value="1"/>
</dbReference>
<keyword evidence="11" id="KW-1185">Reference proteome</keyword>
<dbReference type="SUPFAM" id="SSF88697">
    <property type="entry name" value="PUA domain-like"/>
    <property type="match status" value="1"/>
</dbReference>
<dbReference type="InterPro" id="IPR041739">
    <property type="entry name" value="G5K_ProB"/>
</dbReference>
<dbReference type="SMART" id="SM00359">
    <property type="entry name" value="PUA"/>
    <property type="match status" value="1"/>
</dbReference>
<dbReference type="InterPro" id="IPR011529">
    <property type="entry name" value="Glu_5kinase"/>
</dbReference>
<comment type="subcellular location">
    <subcellularLocation>
        <location evidence="8">Cytoplasm</location>
    </subcellularLocation>
</comment>
<evidence type="ECO:0000313" key="11">
    <source>
        <dbReference type="Proteomes" id="UP001257909"/>
    </source>
</evidence>
<keyword evidence="5 8" id="KW-0547">Nucleotide-binding</keyword>
<comment type="pathway">
    <text evidence="8">Amino-acid biosynthesis; L-proline biosynthesis; L-glutamate 5-semialdehyde from L-glutamate: step 1/2.</text>
</comment>
<keyword evidence="6 8" id="KW-0418">Kinase</keyword>
<feature type="binding site" evidence="8">
    <location>
        <position position="55"/>
    </location>
    <ligand>
        <name>substrate</name>
    </ligand>
</feature>
<dbReference type="EC" id="2.7.2.11" evidence="8"/>
<feature type="binding site" evidence="8">
    <location>
        <begin position="171"/>
        <end position="172"/>
    </location>
    <ligand>
        <name>ATP</name>
        <dbReference type="ChEBI" id="CHEBI:30616"/>
    </ligand>
</feature>
<feature type="binding site" evidence="8">
    <location>
        <position position="15"/>
    </location>
    <ligand>
        <name>ATP</name>
        <dbReference type="ChEBI" id="CHEBI:30616"/>
    </ligand>
</feature>
<proteinExistence type="inferred from homology"/>
<dbReference type="Proteomes" id="UP001257909">
    <property type="component" value="Unassembled WGS sequence"/>
</dbReference>
<keyword evidence="3 8" id="KW-0641">Proline biosynthesis</keyword>
<feature type="binding site" evidence="8">
    <location>
        <begin position="213"/>
        <end position="219"/>
    </location>
    <ligand>
        <name>ATP</name>
        <dbReference type="ChEBI" id="CHEBI:30616"/>
    </ligand>
</feature>
<dbReference type="CDD" id="cd04242">
    <property type="entry name" value="AAK_G5K_ProB"/>
    <property type="match status" value="1"/>
</dbReference>
<evidence type="ECO:0000256" key="2">
    <source>
        <dbReference type="ARBA" id="ARBA00022605"/>
    </source>
</evidence>
<evidence type="ECO:0000256" key="1">
    <source>
        <dbReference type="ARBA" id="ARBA00022490"/>
    </source>
</evidence>
<sequence length="372" mass="39614">MGVMAGLKWRRLVLKVGSALIAPEAKGCSTRYLLAIAGFISECRQQGVEVVLVSSGSVAAGRAAIPFAHHPLPINVKQAMAAVGQTRMMQSWRNLLDVDCAQILLTHDDLQHRNRYLNIHNTLRTLLDHGVLPIVNENDTVATAELKVGDNDNLAALVATVVDADALIICSDVDGLYTANPRSDSSARLIPEVHLITPEIYAMAGGSHHLIGTGGMTTKLQAASKATSQGIDTLILNGQKADSFAALLAGKACGTLFHKQQERLSAKKHWLLHSLKTRGELQLDSGAVQALLHKGASLLPKGISSISGDFDKGDAIWLCDEAGKQLAKGISQYSVAELGKIRGVHSQQIAGILGYCPSEVVVHRDDLALVEG</sequence>
<name>A0ABU1W221_9GAMM</name>
<evidence type="ECO:0000256" key="7">
    <source>
        <dbReference type="ARBA" id="ARBA00022840"/>
    </source>
</evidence>
<keyword evidence="2 8" id="KW-0028">Amino-acid biosynthesis</keyword>
<dbReference type="InterPro" id="IPR036974">
    <property type="entry name" value="PUA_sf"/>
</dbReference>
<dbReference type="Gene3D" id="3.40.1160.10">
    <property type="entry name" value="Acetylglutamate kinase-like"/>
    <property type="match status" value="2"/>
</dbReference>
<dbReference type="InterPro" id="IPR001057">
    <property type="entry name" value="Glu/AcGlu_kinase"/>
</dbReference>
<protein>
    <recommendedName>
        <fullName evidence="8">Glutamate 5-kinase</fullName>
        <ecNumber evidence="8">2.7.2.11</ecNumber>
    </recommendedName>
    <alternativeName>
        <fullName evidence="8">Gamma-glutamyl kinase</fullName>
        <shortName evidence="8">GK</shortName>
    </alternativeName>
</protein>
<dbReference type="EMBL" id="JAVDWR010000009">
    <property type="protein sequence ID" value="MDR7121763.1"/>
    <property type="molecule type" value="Genomic_DNA"/>
</dbReference>
<accession>A0ABU1W221</accession>
<gene>
    <name evidence="8" type="primary">proB</name>
    <name evidence="10" type="ORF">J2W69_002720</name>
</gene>
<dbReference type="Gene3D" id="2.30.130.10">
    <property type="entry name" value="PUA domain"/>
    <property type="match status" value="1"/>
</dbReference>
<dbReference type="PANTHER" id="PTHR43654">
    <property type="entry name" value="GLUTAMATE 5-KINASE"/>
    <property type="match status" value="1"/>
</dbReference>
<keyword evidence="1 8" id="KW-0963">Cytoplasm</keyword>
<dbReference type="PANTHER" id="PTHR43654:SF1">
    <property type="entry name" value="ISOPENTENYL PHOSPHATE KINASE"/>
    <property type="match status" value="1"/>
</dbReference>
<evidence type="ECO:0000256" key="3">
    <source>
        <dbReference type="ARBA" id="ARBA00022650"/>
    </source>
</evidence>
<reference evidence="10 11" key="1">
    <citation type="submission" date="2023-07" db="EMBL/GenBank/DDBJ databases">
        <title>Sorghum-associated microbial communities from plants grown in Nebraska, USA.</title>
        <authorList>
            <person name="Schachtman D."/>
        </authorList>
    </citation>
    <scope>NUCLEOTIDE SEQUENCE [LARGE SCALE GENOMIC DNA]</scope>
    <source>
        <strain evidence="10 11">4138</strain>
    </source>
</reference>
<dbReference type="PRINTS" id="PR00474">
    <property type="entry name" value="GLU5KINASE"/>
</dbReference>
<feature type="domain" description="PUA" evidence="9">
    <location>
        <begin position="279"/>
        <end position="362"/>
    </location>
</feature>
<evidence type="ECO:0000256" key="6">
    <source>
        <dbReference type="ARBA" id="ARBA00022777"/>
    </source>
</evidence>
<dbReference type="HAMAP" id="MF_00456">
    <property type="entry name" value="ProB"/>
    <property type="match status" value="1"/>
</dbReference>
<dbReference type="GO" id="GO:0004349">
    <property type="term" value="F:glutamate 5-kinase activity"/>
    <property type="evidence" value="ECO:0007669"/>
    <property type="project" value="UniProtKB-EC"/>
</dbReference>
<evidence type="ECO:0000256" key="5">
    <source>
        <dbReference type="ARBA" id="ARBA00022741"/>
    </source>
</evidence>
<dbReference type="InterPro" id="IPR015947">
    <property type="entry name" value="PUA-like_sf"/>
</dbReference>
<dbReference type="RefSeq" id="WP_310279353.1">
    <property type="nucleotide sequence ID" value="NZ_JAVDWR010000009.1"/>
</dbReference>
<evidence type="ECO:0000256" key="4">
    <source>
        <dbReference type="ARBA" id="ARBA00022679"/>
    </source>
</evidence>
<evidence type="ECO:0000313" key="10">
    <source>
        <dbReference type="EMBL" id="MDR7121763.1"/>
    </source>
</evidence>
<comment type="caution">
    <text evidence="10">The sequence shown here is derived from an EMBL/GenBank/DDBJ whole genome shotgun (WGS) entry which is preliminary data.</text>
</comment>
<dbReference type="Pfam" id="PF01472">
    <property type="entry name" value="PUA"/>
    <property type="match status" value="1"/>
</dbReference>
<comment type="function">
    <text evidence="8">Catalyzes the transfer of a phosphate group to glutamate to form L-glutamate 5-phosphate.</text>
</comment>
<dbReference type="SUPFAM" id="SSF53633">
    <property type="entry name" value="Carbamate kinase-like"/>
    <property type="match status" value="1"/>
</dbReference>
<feature type="binding site" evidence="8">
    <location>
        <position position="139"/>
    </location>
    <ligand>
        <name>substrate</name>
    </ligand>
</feature>
<keyword evidence="7 8" id="KW-0067">ATP-binding</keyword>
<dbReference type="InterPro" id="IPR005715">
    <property type="entry name" value="Glu_5kinase/COase_Synthase"/>
</dbReference>
<dbReference type="InterPro" id="IPR036393">
    <property type="entry name" value="AceGlu_kinase-like_sf"/>
</dbReference>
<keyword evidence="4 8" id="KW-0808">Transferase</keyword>
<dbReference type="InterPro" id="IPR002478">
    <property type="entry name" value="PUA"/>
</dbReference>
<feature type="binding site" evidence="8">
    <location>
        <position position="151"/>
    </location>
    <ligand>
        <name>substrate</name>
    </ligand>
</feature>
<organism evidence="10 11">
    <name type="scientific">Rheinheimera soli</name>
    <dbReference type="NCBI Taxonomy" id="443616"/>
    <lineage>
        <taxon>Bacteria</taxon>
        <taxon>Pseudomonadati</taxon>
        <taxon>Pseudomonadota</taxon>
        <taxon>Gammaproteobacteria</taxon>
        <taxon>Chromatiales</taxon>
        <taxon>Chromatiaceae</taxon>
        <taxon>Rheinheimera</taxon>
    </lineage>
</organism>
<evidence type="ECO:0000259" key="9">
    <source>
        <dbReference type="SMART" id="SM00359"/>
    </source>
</evidence>
<dbReference type="Pfam" id="PF00696">
    <property type="entry name" value="AA_kinase"/>
    <property type="match status" value="1"/>
</dbReference>
<dbReference type="CDD" id="cd21157">
    <property type="entry name" value="PUA_G5K"/>
    <property type="match status" value="1"/>
</dbReference>
<comment type="catalytic activity">
    <reaction evidence="8">
        <text>L-glutamate + ATP = L-glutamyl 5-phosphate + ADP</text>
        <dbReference type="Rhea" id="RHEA:14877"/>
        <dbReference type="ChEBI" id="CHEBI:29985"/>
        <dbReference type="ChEBI" id="CHEBI:30616"/>
        <dbReference type="ChEBI" id="CHEBI:58274"/>
        <dbReference type="ChEBI" id="CHEBI:456216"/>
        <dbReference type="EC" id="2.7.2.11"/>
    </reaction>
</comment>
<dbReference type="PIRSF" id="PIRSF000729">
    <property type="entry name" value="GK"/>
    <property type="match status" value="1"/>
</dbReference>
<evidence type="ECO:0000256" key="8">
    <source>
        <dbReference type="HAMAP-Rule" id="MF_00456"/>
    </source>
</evidence>